<dbReference type="PANTHER" id="PTHR30033">
    <property type="entry name" value="FLAGELLAR HOOK-ASSOCIATED PROTEIN 1"/>
    <property type="match status" value="1"/>
</dbReference>
<evidence type="ECO:0000256" key="5">
    <source>
        <dbReference type="ARBA" id="ARBA00022525"/>
    </source>
</evidence>
<sequence length="441" mass="44105">MSDLLQIGASGLRAFNTKLAAIGENVSNAGTDGYTRRTVTLAEASANSSSSVSNLNGVRVQSVQRADDTFAATAKRSAATDAAAATARSTWLGNVQTALADDATGVGQSATTIFTAGQALAADPGSTGNRKAFLSAIDQTAQAFNTTAKQLQNAADDITAAAQGAVTTINQSLDQLDNINSQLHAVQPGTAAQANLLDQRDKMLDSVSANIGIDVQFAADGSATVQIAGGGATLAYSGKSAARLSVGATGGRLSLNATVNGVDQPITAPGGTLGGLVDSADAVATQQTRLNDLATDFANQLNSWSAAGTDANGAAGAPLVSGTSAATLAVATTDPTKVPAAKGGVSNGNLLTLDGLRGTSGIEQSWTRQVTDVGRQVAAAKTAATAASSRSDAANANFTAATGVDTDSEAADLVRYQQAYNAAAKVIQVARDTMQALLQVI</sequence>
<evidence type="ECO:0000313" key="10">
    <source>
        <dbReference type="EMBL" id="USI73744.1"/>
    </source>
</evidence>
<evidence type="ECO:0000256" key="4">
    <source>
        <dbReference type="ARBA" id="ARBA00016244"/>
    </source>
</evidence>
<feature type="domain" description="Flagellar hook-associated protein FlgK helical" evidence="9">
    <location>
        <begin position="93"/>
        <end position="319"/>
    </location>
</feature>
<dbReference type="EMBL" id="CP084930">
    <property type="protein sequence ID" value="USI73744.1"/>
    <property type="molecule type" value="Genomic_DNA"/>
</dbReference>
<proteinExistence type="inferred from homology"/>
<dbReference type="InterPro" id="IPR010930">
    <property type="entry name" value="Flg_bb/hook_C_dom"/>
</dbReference>
<keyword evidence="6" id="KW-0975">Bacterial flagellum</keyword>
<dbReference type="PANTHER" id="PTHR30033:SF2">
    <property type="entry name" value="FLAGELLAR HOOK PROTEIN"/>
    <property type="match status" value="1"/>
</dbReference>
<accession>A0ABY4XA96</accession>
<dbReference type="Pfam" id="PF00460">
    <property type="entry name" value="Flg_bb_rod"/>
    <property type="match status" value="1"/>
</dbReference>
<keyword evidence="10" id="KW-0966">Cell projection</keyword>
<evidence type="ECO:0000313" key="11">
    <source>
        <dbReference type="Proteomes" id="UP001056937"/>
    </source>
</evidence>
<keyword evidence="10" id="KW-0282">Flagellum</keyword>
<name>A0ABY4XA96_9SPHN</name>
<evidence type="ECO:0000259" key="7">
    <source>
        <dbReference type="Pfam" id="PF00460"/>
    </source>
</evidence>
<keyword evidence="11" id="KW-1185">Reference proteome</keyword>
<evidence type="ECO:0000256" key="3">
    <source>
        <dbReference type="ARBA" id="ARBA00009677"/>
    </source>
</evidence>
<dbReference type="Pfam" id="PF06429">
    <property type="entry name" value="Flg_bbr_C"/>
    <property type="match status" value="1"/>
</dbReference>
<comment type="similarity">
    <text evidence="3">Belongs to the flagella basal body rod proteins family.</text>
</comment>
<evidence type="ECO:0000256" key="1">
    <source>
        <dbReference type="ARBA" id="ARBA00004117"/>
    </source>
</evidence>
<dbReference type="RefSeq" id="WP_252167550.1">
    <property type="nucleotide sequence ID" value="NZ_CP084930.1"/>
</dbReference>
<dbReference type="InterPro" id="IPR001444">
    <property type="entry name" value="Flag_bb_rod_N"/>
</dbReference>
<feature type="domain" description="Flagellar basal-body/hook protein C-terminal" evidence="8">
    <location>
        <begin position="400"/>
        <end position="439"/>
    </location>
</feature>
<feature type="domain" description="Flagellar basal body rod protein N-terminal" evidence="7">
    <location>
        <begin position="5"/>
        <end position="35"/>
    </location>
</feature>
<dbReference type="Proteomes" id="UP001056937">
    <property type="component" value="Chromosome 1"/>
</dbReference>
<evidence type="ECO:0000259" key="9">
    <source>
        <dbReference type="Pfam" id="PF22638"/>
    </source>
</evidence>
<reference evidence="10" key="1">
    <citation type="journal article" date="2022" name="Toxins">
        <title>Genomic Analysis of Sphingopyxis sp. USTB-05 for Biodegrading Cyanobacterial Hepatotoxins.</title>
        <authorList>
            <person name="Liu C."/>
            <person name="Xu Q."/>
            <person name="Zhao Z."/>
            <person name="Zhang H."/>
            <person name="Liu X."/>
            <person name="Yin C."/>
            <person name="Liu Y."/>
            <person name="Yan H."/>
        </authorList>
    </citation>
    <scope>NUCLEOTIDE SEQUENCE</scope>
    <source>
        <strain evidence="10">NBD5</strain>
    </source>
</reference>
<organism evidence="10 11">
    <name type="scientific">Sphingomonas morindae</name>
    <dbReference type="NCBI Taxonomy" id="1541170"/>
    <lineage>
        <taxon>Bacteria</taxon>
        <taxon>Pseudomonadati</taxon>
        <taxon>Pseudomonadota</taxon>
        <taxon>Alphaproteobacteria</taxon>
        <taxon>Sphingomonadales</taxon>
        <taxon>Sphingomonadaceae</taxon>
        <taxon>Sphingomonas</taxon>
    </lineage>
</organism>
<evidence type="ECO:0000256" key="2">
    <source>
        <dbReference type="ARBA" id="ARBA00004613"/>
    </source>
</evidence>
<evidence type="ECO:0000256" key="6">
    <source>
        <dbReference type="ARBA" id="ARBA00023143"/>
    </source>
</evidence>
<dbReference type="NCBIfam" id="TIGR02492">
    <property type="entry name" value="flgK_ends"/>
    <property type="match status" value="1"/>
</dbReference>
<keyword evidence="5" id="KW-0964">Secreted</keyword>
<comment type="subcellular location">
    <subcellularLocation>
        <location evidence="1">Bacterial flagellum basal body</location>
    </subcellularLocation>
    <subcellularLocation>
        <location evidence="2">Secreted</location>
    </subcellularLocation>
</comment>
<evidence type="ECO:0000259" key="8">
    <source>
        <dbReference type="Pfam" id="PF06429"/>
    </source>
</evidence>
<keyword evidence="10" id="KW-0969">Cilium</keyword>
<dbReference type="SUPFAM" id="SSF64518">
    <property type="entry name" value="Phase 1 flagellin"/>
    <property type="match status" value="1"/>
</dbReference>
<protein>
    <recommendedName>
        <fullName evidence="4">Flagellar hook-associated protein 1</fullName>
    </recommendedName>
</protein>
<gene>
    <name evidence="10" type="primary">flgK</name>
    <name evidence="10" type="ORF">LHA26_04545</name>
</gene>
<dbReference type="InterPro" id="IPR002371">
    <property type="entry name" value="FlgK"/>
</dbReference>
<dbReference type="InterPro" id="IPR053927">
    <property type="entry name" value="FlgK_helical"/>
</dbReference>
<dbReference type="Pfam" id="PF22638">
    <property type="entry name" value="FlgK_D1"/>
    <property type="match status" value="1"/>
</dbReference>